<feature type="region of interest" description="Disordered" evidence="6">
    <location>
        <begin position="1"/>
        <end position="31"/>
    </location>
</feature>
<evidence type="ECO:0000256" key="2">
    <source>
        <dbReference type="ARBA" id="ARBA00022691"/>
    </source>
</evidence>
<reference evidence="8 9" key="1">
    <citation type="submission" date="2022-10" db="EMBL/GenBank/DDBJ databases">
        <title>The complete genomes of actinobacterial strains from the NBC collection.</title>
        <authorList>
            <person name="Joergensen T.S."/>
            <person name="Alvarez Arevalo M."/>
            <person name="Sterndorff E.B."/>
            <person name="Faurdal D."/>
            <person name="Vuksanovic O."/>
            <person name="Mourched A.-S."/>
            <person name="Charusanti P."/>
            <person name="Shaw S."/>
            <person name="Blin K."/>
            <person name="Weber T."/>
        </authorList>
    </citation>
    <scope>NUCLEOTIDE SEQUENCE [LARGE SCALE GENOMIC DNA]</scope>
    <source>
        <strain evidence="8 9">NBC_00156</strain>
    </source>
</reference>
<keyword evidence="5" id="KW-0411">Iron-sulfur</keyword>
<keyword evidence="4" id="KW-0408">Iron</keyword>
<organism evidence="8 9">
    <name type="scientific">Streptomyces achromogenes</name>
    <dbReference type="NCBI Taxonomy" id="67255"/>
    <lineage>
        <taxon>Bacteria</taxon>
        <taxon>Bacillati</taxon>
        <taxon>Actinomycetota</taxon>
        <taxon>Actinomycetes</taxon>
        <taxon>Kitasatosporales</taxon>
        <taxon>Streptomycetaceae</taxon>
        <taxon>Streptomyces</taxon>
    </lineage>
</organism>
<dbReference type="RefSeq" id="WP_405445079.1">
    <property type="nucleotide sequence ID" value="NZ_CP108164.1"/>
</dbReference>
<dbReference type="Gene3D" id="3.80.30.20">
    <property type="entry name" value="tm_1862 like domain"/>
    <property type="match status" value="1"/>
</dbReference>
<dbReference type="SFLD" id="SFLDG01082">
    <property type="entry name" value="B12-binding_domain_containing"/>
    <property type="match status" value="1"/>
</dbReference>
<dbReference type="InterPro" id="IPR051198">
    <property type="entry name" value="BchE-like"/>
</dbReference>
<proteinExistence type="predicted"/>
<dbReference type="PROSITE" id="PS51918">
    <property type="entry name" value="RADICAL_SAM"/>
    <property type="match status" value="1"/>
</dbReference>
<keyword evidence="3" id="KW-0479">Metal-binding</keyword>
<dbReference type="PANTHER" id="PTHR43409">
    <property type="entry name" value="ANAEROBIC MAGNESIUM-PROTOPORPHYRIN IX MONOMETHYL ESTER CYCLASE-RELATED"/>
    <property type="match status" value="1"/>
</dbReference>
<dbReference type="Proteomes" id="UP001622557">
    <property type="component" value="Chromosome"/>
</dbReference>
<dbReference type="SMART" id="SM00729">
    <property type="entry name" value="Elp3"/>
    <property type="match status" value="1"/>
</dbReference>
<keyword evidence="9" id="KW-1185">Reference proteome</keyword>
<evidence type="ECO:0000256" key="5">
    <source>
        <dbReference type="ARBA" id="ARBA00023014"/>
    </source>
</evidence>
<dbReference type="SFLD" id="SFLDS00029">
    <property type="entry name" value="Radical_SAM"/>
    <property type="match status" value="1"/>
</dbReference>
<feature type="compositionally biased region" description="Pro residues" evidence="6">
    <location>
        <begin position="1"/>
        <end position="10"/>
    </location>
</feature>
<dbReference type="Pfam" id="PF04055">
    <property type="entry name" value="Radical_SAM"/>
    <property type="match status" value="1"/>
</dbReference>
<dbReference type="SUPFAM" id="SSF102114">
    <property type="entry name" value="Radical SAM enzymes"/>
    <property type="match status" value="1"/>
</dbReference>
<dbReference type="InterPro" id="IPR006638">
    <property type="entry name" value="Elp3/MiaA/NifB-like_rSAM"/>
</dbReference>
<dbReference type="EMBL" id="CP108164">
    <property type="protein sequence ID" value="WTQ79290.1"/>
    <property type="molecule type" value="Genomic_DNA"/>
</dbReference>
<keyword evidence="2" id="KW-0949">S-adenosyl-L-methionine</keyword>
<dbReference type="InterPro" id="IPR058240">
    <property type="entry name" value="rSAM_sf"/>
</dbReference>
<comment type="cofactor">
    <cofactor evidence="1">
        <name>[4Fe-4S] cluster</name>
        <dbReference type="ChEBI" id="CHEBI:49883"/>
    </cofactor>
</comment>
<dbReference type="InterPro" id="IPR007197">
    <property type="entry name" value="rSAM"/>
</dbReference>
<name>A0ABZ1KF60_STRAH</name>
<accession>A0ABZ1KF60</accession>
<sequence length="819" mass="88609">MHPRNPAPPPENHDSPSNPSPSPSPDTADTAGTRVLLVNPPLWNPYAPHLAVPLLLAVLRRHGVAARALDLSAETMRHLLSHAGSGDYAAHRPETLTGRARDQFEAARSAVDRAAAFLRSPASVEDIDGHRAATAVCHAVLDGMAALTPGARLSFDRFDLRHRPVSSAQVMRAVTDPVHNPYLHVFERVLVPRLRALPDLEVVGLSVSADSQLIAALTAARLVRRERPAAHITLGGNFVTRIADRLRPGHPFFTLVDSLVCYEGEESVTALVDRLLTGRSPHGVPGIVVPDGDALHRCPPVTASLGELPVPDFTDHPLADGYLAPGPVLPVIASRSCAWKCAFCAIPFASDAFRMRAPEAVVAELDELHRRHGIRHFQFVDEILTVRSMRGLARGLAGRGYRWYGETRFSPTIDRRLTDALYAAGCRRLDLGLESYNQDVLDRMRKDIKASWIAPNLDALLASGISVHLFGIAGFPGEARWQTARTVEFAAATLARSRERYGVPDSTFGIGPFVLDALSPVAAAPETYQVRLEPPDPGEDLQMALRYDYVGPVPEPRDAEDRDIAARADRVLSGSPDSADRPAEEVLFLRADSRRGHRAAPPQVPCPGPHWDRMVLRPAGGWVVRLRDGDRTLLYEPREGALFSLPSGLLDALPGRAVDVCRDRSERTVLRAALHHRCLEPAGPDTRPLTSAAQLTGDLLLRLAPGTRLVHEGTDAFLTSWITGQRLRLSASGATAARLIADASEDADAGRDADAGDTAEAAGGDRHGDGGGLRWAALAARCAPGSVPRLRAFVWRLLIARFLSVESPDRSAHPVAGRR</sequence>
<feature type="region of interest" description="Disordered" evidence="6">
    <location>
        <begin position="747"/>
        <end position="767"/>
    </location>
</feature>
<dbReference type="GeneID" id="97279314"/>
<gene>
    <name evidence="8" type="ORF">OG350_02780</name>
</gene>
<feature type="domain" description="Radical SAM core" evidence="7">
    <location>
        <begin position="323"/>
        <end position="552"/>
    </location>
</feature>
<dbReference type="InterPro" id="IPR023404">
    <property type="entry name" value="rSAM_horseshoe"/>
</dbReference>
<evidence type="ECO:0000256" key="4">
    <source>
        <dbReference type="ARBA" id="ARBA00023004"/>
    </source>
</evidence>
<evidence type="ECO:0000256" key="3">
    <source>
        <dbReference type="ARBA" id="ARBA00022723"/>
    </source>
</evidence>
<evidence type="ECO:0000259" key="7">
    <source>
        <dbReference type="PROSITE" id="PS51918"/>
    </source>
</evidence>
<dbReference type="PANTHER" id="PTHR43409:SF7">
    <property type="entry name" value="BLL1977 PROTEIN"/>
    <property type="match status" value="1"/>
</dbReference>
<evidence type="ECO:0000256" key="1">
    <source>
        <dbReference type="ARBA" id="ARBA00001966"/>
    </source>
</evidence>
<evidence type="ECO:0000313" key="8">
    <source>
        <dbReference type="EMBL" id="WTQ79290.1"/>
    </source>
</evidence>
<protein>
    <submittedName>
        <fullName evidence="8">B12-binding domain-containing radical SAM protein</fullName>
    </submittedName>
</protein>
<evidence type="ECO:0000313" key="9">
    <source>
        <dbReference type="Proteomes" id="UP001622557"/>
    </source>
</evidence>
<evidence type="ECO:0000256" key="6">
    <source>
        <dbReference type="SAM" id="MobiDB-lite"/>
    </source>
</evidence>